<protein>
    <submittedName>
        <fullName evidence="1">Uncharacterized protein</fullName>
    </submittedName>
</protein>
<sequence>MLPVREHLHEFHQLEQPWRAQVDSTLNTYLTNFEQLVQQLNKFNAYSFDQLQQVAVHTTKGLHKLGKEFDQERAATAATITKLQTQIDAPTFPSSDELADREQRHWDAI</sequence>
<organism evidence="1 2">
    <name type="scientific">Entomophthora muscae</name>
    <dbReference type="NCBI Taxonomy" id="34485"/>
    <lineage>
        <taxon>Eukaryota</taxon>
        <taxon>Fungi</taxon>
        <taxon>Fungi incertae sedis</taxon>
        <taxon>Zoopagomycota</taxon>
        <taxon>Entomophthoromycotina</taxon>
        <taxon>Entomophthoromycetes</taxon>
        <taxon>Entomophthorales</taxon>
        <taxon>Entomophthoraceae</taxon>
        <taxon>Entomophthora</taxon>
    </lineage>
</organism>
<name>A0ACC2RI84_9FUNG</name>
<dbReference type="Proteomes" id="UP001165960">
    <property type="component" value="Unassembled WGS sequence"/>
</dbReference>
<dbReference type="EMBL" id="QTSX02007201">
    <property type="protein sequence ID" value="KAJ9049759.1"/>
    <property type="molecule type" value="Genomic_DNA"/>
</dbReference>
<gene>
    <name evidence="1" type="ORF">DSO57_1021127</name>
</gene>
<evidence type="ECO:0000313" key="1">
    <source>
        <dbReference type="EMBL" id="KAJ9049759.1"/>
    </source>
</evidence>
<reference evidence="1" key="1">
    <citation type="submission" date="2022-04" db="EMBL/GenBank/DDBJ databases">
        <title>Genome of the entomopathogenic fungus Entomophthora muscae.</title>
        <authorList>
            <person name="Elya C."/>
            <person name="Lovett B.R."/>
            <person name="Lee E."/>
            <person name="Macias A.M."/>
            <person name="Hajek A.E."/>
            <person name="De Bivort B.L."/>
            <person name="Kasson M.T."/>
            <person name="De Fine Licht H.H."/>
            <person name="Stajich J.E."/>
        </authorList>
    </citation>
    <scope>NUCLEOTIDE SEQUENCE</scope>
    <source>
        <strain evidence="1">Berkeley</strain>
    </source>
</reference>
<comment type="caution">
    <text evidence="1">The sequence shown here is derived from an EMBL/GenBank/DDBJ whole genome shotgun (WGS) entry which is preliminary data.</text>
</comment>
<keyword evidence="2" id="KW-1185">Reference proteome</keyword>
<evidence type="ECO:0000313" key="2">
    <source>
        <dbReference type="Proteomes" id="UP001165960"/>
    </source>
</evidence>
<proteinExistence type="predicted"/>
<accession>A0ACC2RI84</accession>